<accession>A0ABV8FUV5</accession>
<dbReference type="Pfam" id="PF13416">
    <property type="entry name" value="SBP_bac_8"/>
    <property type="match status" value="1"/>
</dbReference>
<gene>
    <name evidence="2" type="ORF">ACFOVU_27515</name>
</gene>
<protein>
    <submittedName>
        <fullName evidence="2">Extracellular solute-binding protein</fullName>
    </submittedName>
</protein>
<dbReference type="InterPro" id="IPR006059">
    <property type="entry name" value="SBP"/>
</dbReference>
<evidence type="ECO:0000313" key="3">
    <source>
        <dbReference type="Proteomes" id="UP001595847"/>
    </source>
</evidence>
<dbReference type="EMBL" id="JBHSBH010000018">
    <property type="protein sequence ID" value="MFC3999692.1"/>
    <property type="molecule type" value="Genomic_DNA"/>
</dbReference>
<dbReference type="Proteomes" id="UP001595847">
    <property type="component" value="Unassembled WGS sequence"/>
</dbReference>
<organism evidence="2 3">
    <name type="scientific">Nocardiopsis sediminis</name>
    <dbReference type="NCBI Taxonomy" id="1778267"/>
    <lineage>
        <taxon>Bacteria</taxon>
        <taxon>Bacillati</taxon>
        <taxon>Actinomycetota</taxon>
        <taxon>Actinomycetes</taxon>
        <taxon>Streptosporangiales</taxon>
        <taxon>Nocardiopsidaceae</taxon>
        <taxon>Nocardiopsis</taxon>
    </lineage>
</organism>
<keyword evidence="1" id="KW-0812">Transmembrane</keyword>
<keyword evidence="1" id="KW-1133">Transmembrane helix</keyword>
<sequence>MAEDGGQERSRGPRRPRGVIAALVALALIAAVGFVAWIAWPPGSPDEFTVVTGRDASRTGIYAALIEEWNACHSGDGPEARLVELSGITDLQRADMLRQLQSDGPGYDVLNLDTQWIAEFARAGHIAALDDVDTRGLLPNTLDSVRYEGDMWAVPFIADAGLLYFRSDLVDRDDLEGQDWDDTLTVLRAAAEEAGRDGVHGYAGQLAAYEGLTVNALEVANVDQRGLVTDEDGLRADLTGGPQRAALRLIADGLATGAIHPGSLDDTEIDSADRFTAGEVIAMRNWPVWYDDLAERPGVLPADELAGVEEQGEDPGGHEIEFGVLPLPDYSAVLGGQSLAVAAGSPHRDAAVDLIEFLTAAEQQRRLFHTAGYAPVREDAYHGEVAEGVQPGCATDDRPMTSVEERRGAYADLLLDSVRGARGRPPTAYYPRFSQTFYNGLNPLLKTAARGEDLHLDDLTDLQGRLQNTLRGH</sequence>
<evidence type="ECO:0000256" key="1">
    <source>
        <dbReference type="SAM" id="Phobius"/>
    </source>
</evidence>
<reference evidence="3" key="1">
    <citation type="journal article" date="2019" name="Int. J. Syst. Evol. Microbiol.">
        <title>The Global Catalogue of Microorganisms (GCM) 10K type strain sequencing project: providing services to taxonomists for standard genome sequencing and annotation.</title>
        <authorList>
            <consortium name="The Broad Institute Genomics Platform"/>
            <consortium name="The Broad Institute Genome Sequencing Center for Infectious Disease"/>
            <person name="Wu L."/>
            <person name="Ma J."/>
        </authorList>
    </citation>
    <scope>NUCLEOTIDE SEQUENCE [LARGE SCALE GENOMIC DNA]</scope>
    <source>
        <strain evidence="3">TBRC 1826</strain>
    </source>
</reference>
<dbReference type="PANTHER" id="PTHR43649">
    <property type="entry name" value="ARABINOSE-BINDING PROTEIN-RELATED"/>
    <property type="match status" value="1"/>
</dbReference>
<comment type="caution">
    <text evidence="2">The sequence shown here is derived from an EMBL/GenBank/DDBJ whole genome shotgun (WGS) entry which is preliminary data.</text>
</comment>
<keyword evidence="1" id="KW-0472">Membrane</keyword>
<dbReference type="InterPro" id="IPR050490">
    <property type="entry name" value="Bact_solute-bd_prot1"/>
</dbReference>
<proteinExistence type="predicted"/>
<dbReference type="RefSeq" id="WP_378538274.1">
    <property type="nucleotide sequence ID" value="NZ_JBHSBH010000018.1"/>
</dbReference>
<feature type="transmembrane region" description="Helical" evidence="1">
    <location>
        <begin position="19"/>
        <end position="40"/>
    </location>
</feature>
<evidence type="ECO:0000313" key="2">
    <source>
        <dbReference type="EMBL" id="MFC3999692.1"/>
    </source>
</evidence>
<name>A0ABV8FUV5_9ACTN</name>
<keyword evidence="3" id="KW-1185">Reference proteome</keyword>
<dbReference type="SUPFAM" id="SSF53850">
    <property type="entry name" value="Periplasmic binding protein-like II"/>
    <property type="match status" value="1"/>
</dbReference>
<dbReference type="PANTHER" id="PTHR43649:SF12">
    <property type="entry name" value="DIACETYLCHITOBIOSE BINDING PROTEIN DASA"/>
    <property type="match status" value="1"/>
</dbReference>
<dbReference type="Gene3D" id="3.40.190.10">
    <property type="entry name" value="Periplasmic binding protein-like II"/>
    <property type="match status" value="2"/>
</dbReference>